<dbReference type="Gene3D" id="3.40.50.2000">
    <property type="entry name" value="Glycogen Phosphorylase B"/>
    <property type="match status" value="2"/>
</dbReference>
<dbReference type="EMBL" id="CAFAAG010000015">
    <property type="protein sequence ID" value="CAB4788127.1"/>
    <property type="molecule type" value="Genomic_DNA"/>
</dbReference>
<gene>
    <name evidence="4" type="ORF">UFOPK2975_00354</name>
</gene>
<dbReference type="GO" id="GO:0016757">
    <property type="term" value="F:glycosyltransferase activity"/>
    <property type="evidence" value="ECO:0007669"/>
    <property type="project" value="InterPro"/>
</dbReference>
<name>A0A6J6X1T8_9ZZZZ</name>
<proteinExistence type="predicted"/>
<dbReference type="Pfam" id="PF13439">
    <property type="entry name" value="Glyco_transf_4"/>
    <property type="match status" value="1"/>
</dbReference>
<dbReference type="CDD" id="cd03809">
    <property type="entry name" value="GT4_MtfB-like"/>
    <property type="match status" value="1"/>
</dbReference>
<evidence type="ECO:0000313" key="4">
    <source>
        <dbReference type="EMBL" id="CAB4788127.1"/>
    </source>
</evidence>
<feature type="domain" description="Glycosyltransferase subfamily 4-like N-terminal" evidence="3">
    <location>
        <begin position="15"/>
        <end position="173"/>
    </location>
</feature>
<dbReference type="InterPro" id="IPR001296">
    <property type="entry name" value="Glyco_trans_1"/>
</dbReference>
<dbReference type="InterPro" id="IPR028098">
    <property type="entry name" value="Glyco_trans_4-like_N"/>
</dbReference>
<accession>A0A6J6X1T8</accession>
<evidence type="ECO:0000259" key="3">
    <source>
        <dbReference type="Pfam" id="PF13439"/>
    </source>
</evidence>
<dbReference type="Pfam" id="PF00534">
    <property type="entry name" value="Glycos_transf_1"/>
    <property type="match status" value="1"/>
</dbReference>
<dbReference type="PANTHER" id="PTHR46401">
    <property type="entry name" value="GLYCOSYLTRANSFERASE WBBK-RELATED"/>
    <property type="match status" value="1"/>
</dbReference>
<feature type="domain" description="Glycosyl transferase family 1" evidence="2">
    <location>
        <begin position="195"/>
        <end position="314"/>
    </location>
</feature>
<sequence length="370" mass="40238">MKIAVNMLWCVPGQVGGSEEYFVRQLLGLNEIAAPFDITVFAPRGFGDAHPQIAQSFRVVESTHSCERREVRVFTENTWLAKQTENFDLVHHGGGTIPSRGNTKTLLTIHDAQYLTYPEYFGAIKLAYLRNRVPSALRRATAVATPSEYVRKTLIDSFDVPAEKICVVRHGLEPHIGQGATSEAELRNKFGLGSSQILFLPAITHPHKNHEFVLRMLGSAWKDTSIKLVMAGGSGLGEVRVNEVISELGLGDRALRIGRVDAPDRDGLIKMSVALVFPSLYEGFGAPALEAMALGTPVIASNCASLPEIIGDGGLVLPLEETAWAGALVEVHARRDELVRRGYARASQFTAAQSAQDLCRAYEYALGAAS</sequence>
<evidence type="ECO:0000259" key="2">
    <source>
        <dbReference type="Pfam" id="PF00534"/>
    </source>
</evidence>
<dbReference type="PANTHER" id="PTHR46401:SF2">
    <property type="entry name" value="GLYCOSYLTRANSFERASE WBBK-RELATED"/>
    <property type="match status" value="1"/>
</dbReference>
<dbReference type="GO" id="GO:0009103">
    <property type="term" value="P:lipopolysaccharide biosynthetic process"/>
    <property type="evidence" value="ECO:0007669"/>
    <property type="project" value="TreeGrafter"/>
</dbReference>
<dbReference type="SUPFAM" id="SSF53756">
    <property type="entry name" value="UDP-Glycosyltransferase/glycogen phosphorylase"/>
    <property type="match status" value="1"/>
</dbReference>
<reference evidence="4" key="1">
    <citation type="submission" date="2020-05" db="EMBL/GenBank/DDBJ databases">
        <authorList>
            <person name="Chiriac C."/>
            <person name="Salcher M."/>
            <person name="Ghai R."/>
            <person name="Kavagutti S V."/>
        </authorList>
    </citation>
    <scope>NUCLEOTIDE SEQUENCE</scope>
</reference>
<keyword evidence="1" id="KW-0808">Transferase</keyword>
<evidence type="ECO:0000256" key="1">
    <source>
        <dbReference type="ARBA" id="ARBA00022679"/>
    </source>
</evidence>
<protein>
    <submittedName>
        <fullName evidence="4">Unannotated protein</fullName>
    </submittedName>
</protein>
<dbReference type="AlphaFoldDB" id="A0A6J6X1T8"/>
<organism evidence="4">
    <name type="scientific">freshwater metagenome</name>
    <dbReference type="NCBI Taxonomy" id="449393"/>
    <lineage>
        <taxon>unclassified sequences</taxon>
        <taxon>metagenomes</taxon>
        <taxon>ecological metagenomes</taxon>
    </lineage>
</organism>